<dbReference type="GO" id="GO:0016491">
    <property type="term" value="F:oxidoreductase activity"/>
    <property type="evidence" value="ECO:0007669"/>
    <property type="project" value="UniProtKB-KW"/>
</dbReference>
<feature type="domain" description="FAD-binding PCMH-type" evidence="4">
    <location>
        <begin position="1"/>
        <end position="175"/>
    </location>
</feature>
<accession>A0A8J8MJV7</accession>
<dbReference type="KEGG" id="vpy:HZI73_10060"/>
<dbReference type="EMBL" id="CP058649">
    <property type="protein sequence ID" value="QUI22623.1"/>
    <property type="molecule type" value="Genomic_DNA"/>
</dbReference>
<gene>
    <name evidence="5" type="ORF">HZI73_10060</name>
</gene>
<dbReference type="RefSeq" id="WP_212698113.1">
    <property type="nucleotide sequence ID" value="NZ_CP058649.1"/>
</dbReference>
<dbReference type="Pfam" id="PF00941">
    <property type="entry name" value="FAD_binding_5"/>
    <property type="match status" value="1"/>
</dbReference>
<dbReference type="PANTHER" id="PTHR42659">
    <property type="entry name" value="XANTHINE DEHYDROGENASE SUBUNIT C-RELATED"/>
    <property type="match status" value="1"/>
</dbReference>
<dbReference type="GO" id="GO:0071949">
    <property type="term" value="F:FAD binding"/>
    <property type="evidence" value="ECO:0007669"/>
    <property type="project" value="InterPro"/>
</dbReference>
<dbReference type="Gene3D" id="3.30.465.10">
    <property type="match status" value="1"/>
</dbReference>
<dbReference type="Proteomes" id="UP000683246">
    <property type="component" value="Chromosome"/>
</dbReference>
<proteinExistence type="predicted"/>
<evidence type="ECO:0000259" key="4">
    <source>
        <dbReference type="PROSITE" id="PS51387"/>
    </source>
</evidence>
<dbReference type="InterPro" id="IPR016166">
    <property type="entry name" value="FAD-bd_PCMH"/>
</dbReference>
<dbReference type="AlphaFoldDB" id="A0A8J8MJV7"/>
<keyword evidence="2" id="KW-0274">FAD</keyword>
<evidence type="ECO:0000256" key="1">
    <source>
        <dbReference type="ARBA" id="ARBA00022630"/>
    </source>
</evidence>
<dbReference type="InterPro" id="IPR002346">
    <property type="entry name" value="Mopterin_DH_FAD-bd"/>
</dbReference>
<evidence type="ECO:0000256" key="2">
    <source>
        <dbReference type="ARBA" id="ARBA00022827"/>
    </source>
</evidence>
<dbReference type="SUPFAM" id="SSF56176">
    <property type="entry name" value="FAD-binding/transporter-associated domain-like"/>
    <property type="match status" value="1"/>
</dbReference>
<keyword evidence="6" id="KW-1185">Reference proteome</keyword>
<name>A0A8J8MJV7_9FIRM</name>
<dbReference type="PANTHER" id="PTHR42659:SF2">
    <property type="entry name" value="XANTHINE DEHYDROGENASE SUBUNIT C-RELATED"/>
    <property type="match status" value="1"/>
</dbReference>
<organism evidence="5 6">
    <name type="scientific">Vallitalea pronyensis</name>
    <dbReference type="NCBI Taxonomy" id="1348613"/>
    <lineage>
        <taxon>Bacteria</taxon>
        <taxon>Bacillati</taxon>
        <taxon>Bacillota</taxon>
        <taxon>Clostridia</taxon>
        <taxon>Lachnospirales</taxon>
        <taxon>Vallitaleaceae</taxon>
        <taxon>Vallitalea</taxon>
    </lineage>
</organism>
<dbReference type="InterPro" id="IPR016169">
    <property type="entry name" value="FAD-bd_PCMH_sub2"/>
</dbReference>
<evidence type="ECO:0000313" key="5">
    <source>
        <dbReference type="EMBL" id="QUI22623.1"/>
    </source>
</evidence>
<keyword evidence="3" id="KW-0560">Oxidoreductase</keyword>
<keyword evidence="1" id="KW-0285">Flavoprotein</keyword>
<reference evidence="5" key="1">
    <citation type="submission" date="2020-07" db="EMBL/GenBank/DDBJ databases">
        <title>Vallitalea pronyensis genome.</title>
        <authorList>
            <person name="Postec A."/>
        </authorList>
    </citation>
    <scope>NUCLEOTIDE SEQUENCE</scope>
    <source>
        <strain evidence="5">FatNI3</strain>
    </source>
</reference>
<evidence type="ECO:0000256" key="3">
    <source>
        <dbReference type="ARBA" id="ARBA00023002"/>
    </source>
</evidence>
<evidence type="ECO:0000313" key="6">
    <source>
        <dbReference type="Proteomes" id="UP000683246"/>
    </source>
</evidence>
<dbReference type="InterPro" id="IPR036318">
    <property type="entry name" value="FAD-bd_PCMH-like_sf"/>
</dbReference>
<dbReference type="PROSITE" id="PS51387">
    <property type="entry name" value="FAD_PCMH"/>
    <property type="match status" value="1"/>
</dbReference>
<dbReference type="InterPro" id="IPR051312">
    <property type="entry name" value="Diverse_Substr_Oxidored"/>
</dbReference>
<protein>
    <submittedName>
        <fullName evidence="5">FAD binding domain-containing protein</fullName>
    </submittedName>
</protein>
<sequence length="280" mass="31227">MIGFDFDFYECFTPKEAIDVYSRLVYNDQKVYYFNGGTELLTFADRASITFNAAVGIAKIPELNVFNIEDEKLYIGAAIPLTYIVDDTMDYPLLSETCAGVADQTSRNQITIGGNLCSQLIYRNGILPFMLDNASVVVGNTDGIRILPFDKVYNNGLLLNKDDLVIQFIIDVHELSKPFYTKKIRKIGSFGYPALALAVVNDQGYLKAAFSGITANAFHSPRVDHALNNKNLPIHERVNQAIKAIPYPIIPTLQGSPPYKKFLLKNQLTLAIKKIGGEHY</sequence>